<evidence type="ECO:0000259" key="2">
    <source>
        <dbReference type="Pfam" id="PF25455"/>
    </source>
</evidence>
<dbReference type="RefSeq" id="WP_320508518.1">
    <property type="nucleotide sequence ID" value="NZ_JAXCLW010000002.1"/>
</dbReference>
<reference evidence="3 4" key="1">
    <citation type="journal article" date="2016" name="Antonie Van Leeuwenhoek">
        <title>Dongia soli sp. nov., isolated from soil from Dokdo, Korea.</title>
        <authorList>
            <person name="Kim D.U."/>
            <person name="Lee H."/>
            <person name="Kim H."/>
            <person name="Kim S.G."/>
            <person name="Ka J.O."/>
        </authorList>
    </citation>
    <scope>NUCLEOTIDE SEQUENCE [LARGE SCALE GENOMIC DNA]</scope>
    <source>
        <strain evidence="3 4">D78</strain>
    </source>
</reference>
<dbReference type="InterPro" id="IPR045179">
    <property type="entry name" value="YgfZ/GcvT"/>
</dbReference>
<dbReference type="PANTHER" id="PTHR22602:SF0">
    <property type="entry name" value="TRANSFERASE CAF17, MITOCHONDRIAL-RELATED"/>
    <property type="match status" value="1"/>
</dbReference>
<keyword evidence="4" id="KW-1185">Reference proteome</keyword>
<proteinExistence type="predicted"/>
<protein>
    <submittedName>
        <fullName evidence="3">Folate-binding protein</fullName>
    </submittedName>
</protein>
<dbReference type="PIRSF" id="PIRSF006487">
    <property type="entry name" value="GcvT"/>
    <property type="match status" value="1"/>
</dbReference>
<evidence type="ECO:0000256" key="1">
    <source>
        <dbReference type="ARBA" id="ARBA00022946"/>
    </source>
</evidence>
<accession>A0ABU5EB48</accession>
<evidence type="ECO:0000313" key="3">
    <source>
        <dbReference type="EMBL" id="MDY0883484.1"/>
    </source>
</evidence>
<dbReference type="SUPFAM" id="SSF103025">
    <property type="entry name" value="Folate-binding domain"/>
    <property type="match status" value="1"/>
</dbReference>
<feature type="domain" description="CAF17 C-terminal" evidence="2">
    <location>
        <begin position="231"/>
        <end position="306"/>
    </location>
</feature>
<dbReference type="EMBL" id="JAXCLW010000002">
    <property type="protein sequence ID" value="MDY0883484.1"/>
    <property type="molecule type" value="Genomic_DNA"/>
</dbReference>
<organism evidence="3 4">
    <name type="scientific">Dongia soli</name>
    <dbReference type="NCBI Taxonomy" id="600628"/>
    <lineage>
        <taxon>Bacteria</taxon>
        <taxon>Pseudomonadati</taxon>
        <taxon>Pseudomonadota</taxon>
        <taxon>Alphaproteobacteria</taxon>
        <taxon>Rhodospirillales</taxon>
        <taxon>Dongiaceae</taxon>
        <taxon>Dongia</taxon>
    </lineage>
</organism>
<name>A0ABU5EB48_9PROT</name>
<gene>
    <name evidence="3" type="ORF">SMD27_11565</name>
</gene>
<dbReference type="Proteomes" id="UP001279642">
    <property type="component" value="Unassembled WGS sequence"/>
</dbReference>
<dbReference type="InterPro" id="IPR057460">
    <property type="entry name" value="CAF17_C"/>
</dbReference>
<comment type="caution">
    <text evidence="3">The sequence shown here is derived from an EMBL/GenBank/DDBJ whole genome shotgun (WGS) entry which is preliminary data.</text>
</comment>
<dbReference type="PANTHER" id="PTHR22602">
    <property type="entry name" value="TRANSFERASE CAF17, MITOCHONDRIAL-RELATED"/>
    <property type="match status" value="1"/>
</dbReference>
<dbReference type="InterPro" id="IPR027266">
    <property type="entry name" value="TrmE/GcvT-like"/>
</dbReference>
<dbReference type="NCBIfam" id="TIGR03317">
    <property type="entry name" value="ygfZ_signature"/>
    <property type="match status" value="1"/>
</dbReference>
<evidence type="ECO:0000313" key="4">
    <source>
        <dbReference type="Proteomes" id="UP001279642"/>
    </source>
</evidence>
<dbReference type="Gene3D" id="3.30.1360.120">
    <property type="entry name" value="Probable tRNA modification gtpase trme, domain 1"/>
    <property type="match status" value="1"/>
</dbReference>
<dbReference type="InterPro" id="IPR017703">
    <property type="entry name" value="YgfZ/GCV_T_CS"/>
</dbReference>
<dbReference type="Pfam" id="PF25455">
    <property type="entry name" value="Beta-barrel_CAF17_C"/>
    <property type="match status" value="1"/>
</dbReference>
<sequence>MSEAFFLLPDTRSVLALTGADRAAFLQGLITNDTAKLSPERAIYAAFLTPQGKYLHDFSIAVLKDADGEERYLLDVEAARRADLLKRLSMYRLRSKVALADVGGDFAVAILYGADVPATLGLPAEPGVTKAFGNGVVFTDPRLAALGARAILPRAEAAAWLSNAGLKQGELTAYDRLRLGLGVPESGRDLIPDKSILLESGFDELNAVDWQKGCYMGQELTARTKYRGLVRKRLLPVKIEGAAPETGTPVMAGDKDIGEIRSHSADGTIGLAMLRLEALDALRQGGTVTLQAGNATLTPLLPDWVRLPEAESATG</sequence>
<keyword evidence="1" id="KW-0809">Transit peptide</keyword>